<organism evidence="1 2">
    <name type="scientific">Oleiagrimonas citrea</name>
    <dbReference type="NCBI Taxonomy" id="1665687"/>
    <lineage>
        <taxon>Bacteria</taxon>
        <taxon>Pseudomonadati</taxon>
        <taxon>Pseudomonadota</taxon>
        <taxon>Gammaproteobacteria</taxon>
        <taxon>Lysobacterales</taxon>
        <taxon>Rhodanobacteraceae</taxon>
        <taxon>Oleiagrimonas</taxon>
    </lineage>
</organism>
<dbReference type="InterPro" id="IPR011990">
    <property type="entry name" value="TPR-like_helical_dom_sf"/>
</dbReference>
<dbReference type="RefSeq" id="WP_168609476.1">
    <property type="nucleotide sequence ID" value="NZ_JAAZQD010000004.1"/>
</dbReference>
<dbReference type="Proteomes" id="UP000541636">
    <property type="component" value="Unassembled WGS sequence"/>
</dbReference>
<sequence length="178" mass="20809">MRETVLEFWFDEIDPKMWWAKDTDFDARIRKRFGPVLEQAVAGELHDWRETPRGRLAEVIVLDQFSRNIHRGTPQAFAHDPMALALAQEAIRADAPTRLSPIESNFLYMPFMHSESRVIQAWADSLFRENGLEENYRFAVRHREIIERFGRYPHRNGILGRASTPEEVAFLEHPGSSF</sequence>
<dbReference type="SUPFAM" id="SSF48452">
    <property type="entry name" value="TPR-like"/>
    <property type="match status" value="1"/>
</dbReference>
<dbReference type="Gene3D" id="1.25.40.10">
    <property type="entry name" value="Tetratricopeptide repeat domain"/>
    <property type="match status" value="1"/>
</dbReference>
<keyword evidence="2" id="KW-1185">Reference proteome</keyword>
<protein>
    <submittedName>
        <fullName evidence="1">DUF924 domain-containing protein</fullName>
    </submittedName>
</protein>
<evidence type="ECO:0000313" key="2">
    <source>
        <dbReference type="Proteomes" id="UP000541636"/>
    </source>
</evidence>
<proteinExistence type="predicted"/>
<dbReference type="EMBL" id="JAAZQD010000004">
    <property type="protein sequence ID" value="NKZ39486.1"/>
    <property type="molecule type" value="Genomic_DNA"/>
</dbReference>
<dbReference type="Gene3D" id="1.20.58.320">
    <property type="entry name" value="TPR-like"/>
    <property type="match status" value="1"/>
</dbReference>
<comment type="caution">
    <text evidence="1">The sequence shown here is derived from an EMBL/GenBank/DDBJ whole genome shotgun (WGS) entry which is preliminary data.</text>
</comment>
<accession>A0A846ZN88</accession>
<gene>
    <name evidence="1" type="ORF">HF690_11055</name>
</gene>
<dbReference type="Pfam" id="PF06041">
    <property type="entry name" value="DUF924"/>
    <property type="match status" value="1"/>
</dbReference>
<reference evidence="1 2" key="1">
    <citation type="journal article" date="2017" name="Int. J. Syst. Evol. Microbiol.">
        <title>Oleiagrimonas citrea sp. nov., a marine bacterium isolated from tidal flat sediment and emended description of the genus Oleiagrimonas Fang et al. 2015 and Oleiagrimonas soli.</title>
        <authorList>
            <person name="Yang S.H."/>
            <person name="Seo H.S."/>
            <person name="Seong C.N."/>
            <person name="Kwon K.K."/>
        </authorList>
    </citation>
    <scope>NUCLEOTIDE SEQUENCE [LARGE SCALE GENOMIC DNA]</scope>
    <source>
        <strain evidence="1 2">MEBiC09124</strain>
    </source>
</reference>
<dbReference type="AlphaFoldDB" id="A0A846ZN88"/>
<evidence type="ECO:0000313" key="1">
    <source>
        <dbReference type="EMBL" id="NKZ39486.1"/>
    </source>
</evidence>
<name>A0A846ZN88_9GAMM</name>
<dbReference type="InterPro" id="IPR010323">
    <property type="entry name" value="DUF924"/>
</dbReference>